<reference evidence="2" key="1">
    <citation type="submission" date="2016-09" db="EMBL/GenBank/DDBJ databases">
        <authorList>
            <person name="Capua I."/>
            <person name="De Benedictis P."/>
            <person name="Joannis T."/>
            <person name="Lombin L.H."/>
            <person name="Cattoli G."/>
        </authorList>
    </citation>
    <scope>NUCLEOTIDE SEQUENCE</scope>
    <source>
        <strain evidence="2">B9</strain>
    </source>
</reference>
<dbReference type="GO" id="GO:0003700">
    <property type="term" value="F:DNA-binding transcription factor activity"/>
    <property type="evidence" value="ECO:0007669"/>
    <property type="project" value="InterPro"/>
</dbReference>
<dbReference type="InterPro" id="IPR018060">
    <property type="entry name" value="HTH_AraC"/>
</dbReference>
<dbReference type="RefSeq" id="WP_340523595.1">
    <property type="nucleotide sequence ID" value="NZ_FMSH01000149.1"/>
</dbReference>
<dbReference type="AlphaFoldDB" id="A0A1K0JBH1"/>
<dbReference type="SMART" id="SM00342">
    <property type="entry name" value="HTH_ARAC"/>
    <property type="match status" value="1"/>
</dbReference>
<dbReference type="EMBL" id="FMSH01000149">
    <property type="protein sequence ID" value="SCU75295.1"/>
    <property type="molecule type" value="Genomic_DNA"/>
</dbReference>
<dbReference type="PROSITE" id="PS01124">
    <property type="entry name" value="HTH_ARAC_FAMILY_2"/>
    <property type="match status" value="1"/>
</dbReference>
<dbReference type="Gene3D" id="1.10.10.60">
    <property type="entry name" value="Homeodomain-like"/>
    <property type="match status" value="1"/>
</dbReference>
<evidence type="ECO:0000259" key="1">
    <source>
        <dbReference type="PROSITE" id="PS01124"/>
    </source>
</evidence>
<name>A0A1K0JBH1_CUPNE</name>
<sequence>MQVQIRCRSRVSLHRLIPAFPLRITASRGQHILAVRGFSRTLREGQTVSIPAFTSIDLHLAGNMFSPSACNLVLDDAAVDLRTVMKVGATAPKVEYLRELISGTVFHHPQQEWNARVMASALQTTPDRIRTALFRQGAAFTQICRTQRLMRALFESIQSNLSVADLKARVGWTDSRDLEASFYDWFGVSLQTVSRLREDSL</sequence>
<organism evidence="2">
    <name type="scientific">Cupriavidus necator</name>
    <name type="common">Alcaligenes eutrophus</name>
    <name type="synonym">Ralstonia eutropha</name>
    <dbReference type="NCBI Taxonomy" id="106590"/>
    <lineage>
        <taxon>Bacteria</taxon>
        <taxon>Pseudomonadati</taxon>
        <taxon>Pseudomonadota</taxon>
        <taxon>Betaproteobacteria</taxon>
        <taxon>Burkholderiales</taxon>
        <taxon>Burkholderiaceae</taxon>
        <taxon>Cupriavidus</taxon>
    </lineage>
</organism>
<evidence type="ECO:0000313" key="2">
    <source>
        <dbReference type="EMBL" id="SCU75295.1"/>
    </source>
</evidence>
<gene>
    <name evidence="2" type="ORF">CNECB9_2320063</name>
</gene>
<dbReference type="GO" id="GO:0043565">
    <property type="term" value="F:sequence-specific DNA binding"/>
    <property type="evidence" value="ECO:0007669"/>
    <property type="project" value="InterPro"/>
</dbReference>
<protein>
    <recommendedName>
        <fullName evidence="1">HTH araC/xylS-type domain-containing protein</fullName>
    </recommendedName>
</protein>
<accession>A0A1K0JBH1</accession>
<feature type="domain" description="HTH araC/xylS-type" evidence="1">
    <location>
        <begin position="99"/>
        <end position="196"/>
    </location>
</feature>
<proteinExistence type="predicted"/>